<evidence type="ECO:0000256" key="3">
    <source>
        <dbReference type="ARBA" id="ARBA00022692"/>
    </source>
</evidence>
<dbReference type="FunFam" id="3.40.50.300:FF:000287">
    <property type="entry name" value="Multidrug ABC transporter ATP-binding protein"/>
    <property type="match status" value="1"/>
</dbReference>
<dbReference type="Gene3D" id="1.20.1560.10">
    <property type="entry name" value="ABC transporter type 1, transmembrane domain"/>
    <property type="match status" value="1"/>
</dbReference>
<dbReference type="EMBL" id="QSJI01000007">
    <property type="protein sequence ID" value="RHD54819.1"/>
    <property type="molecule type" value="Genomic_DNA"/>
</dbReference>
<accession>A0A414FUV9</accession>
<dbReference type="Pfam" id="PF00664">
    <property type="entry name" value="ABC_membrane"/>
    <property type="match status" value="1"/>
</dbReference>
<keyword evidence="5 14" id="KW-0067">ATP-binding</keyword>
<feature type="domain" description="ABC transmembrane type-1" evidence="13">
    <location>
        <begin position="35"/>
        <end position="332"/>
    </location>
</feature>
<comment type="subcellular location">
    <subcellularLocation>
        <location evidence="1">Cell membrane</location>
        <topology evidence="1">Multi-pass membrane protein</topology>
    </subcellularLocation>
</comment>
<gene>
    <name evidence="14" type="ORF">DW787_07165</name>
</gene>
<dbReference type="InterPro" id="IPR036640">
    <property type="entry name" value="ABC1_TM_sf"/>
</dbReference>
<keyword evidence="4" id="KW-0547">Nucleotide-binding</keyword>
<dbReference type="GO" id="GO:0005886">
    <property type="term" value="C:plasma membrane"/>
    <property type="evidence" value="ECO:0007669"/>
    <property type="project" value="UniProtKB-SubCell"/>
</dbReference>
<keyword evidence="6 11" id="KW-1133">Transmembrane helix</keyword>
<dbReference type="CDD" id="cd03254">
    <property type="entry name" value="ABCC_Glucan_exporter_like"/>
    <property type="match status" value="1"/>
</dbReference>
<feature type="transmembrane region" description="Helical" evidence="11">
    <location>
        <begin position="77"/>
        <end position="98"/>
    </location>
</feature>
<dbReference type="SUPFAM" id="SSF52540">
    <property type="entry name" value="P-loop containing nucleoside triphosphate hydrolases"/>
    <property type="match status" value="1"/>
</dbReference>
<feature type="domain" description="ABC transporter" evidence="12">
    <location>
        <begin position="400"/>
        <end position="634"/>
    </location>
</feature>
<dbReference type="GO" id="GO:0140359">
    <property type="term" value="F:ABC-type transporter activity"/>
    <property type="evidence" value="ECO:0007669"/>
    <property type="project" value="InterPro"/>
</dbReference>
<dbReference type="PANTHER" id="PTHR24221:SF499">
    <property type="entry name" value="FATTY ACID ABC TRANSPORTER ATP-BINDING_PERMEASE PROTEIN"/>
    <property type="match status" value="1"/>
</dbReference>
<feature type="transmembrane region" description="Helical" evidence="11">
    <location>
        <begin position="21"/>
        <end position="49"/>
    </location>
</feature>
<evidence type="ECO:0000313" key="15">
    <source>
        <dbReference type="Proteomes" id="UP000286050"/>
    </source>
</evidence>
<feature type="transmembrane region" description="Helical" evidence="11">
    <location>
        <begin position="259"/>
        <end position="279"/>
    </location>
</feature>
<evidence type="ECO:0000256" key="10">
    <source>
        <dbReference type="ARBA" id="ARBA00071747"/>
    </source>
</evidence>
<comment type="function">
    <text evidence="8">ABC transporter involved in fatty acid import. Transmembrane domains (TMD) form a pore in the membrane and the ATP-binding domain (NBD) is responsible for energy generation.</text>
</comment>
<dbReference type="InterPro" id="IPR003439">
    <property type="entry name" value="ABC_transporter-like_ATP-bd"/>
</dbReference>
<dbReference type="InterPro" id="IPR011527">
    <property type="entry name" value="ABC1_TM_dom"/>
</dbReference>
<feature type="transmembrane region" description="Helical" evidence="11">
    <location>
        <begin position="156"/>
        <end position="176"/>
    </location>
</feature>
<keyword evidence="2" id="KW-0813">Transport</keyword>
<feature type="transmembrane region" description="Helical" evidence="11">
    <location>
        <begin position="182"/>
        <end position="199"/>
    </location>
</feature>
<dbReference type="InterPro" id="IPR039421">
    <property type="entry name" value="Type_1_exporter"/>
</dbReference>
<dbReference type="SMART" id="SM00382">
    <property type="entry name" value="AAA"/>
    <property type="match status" value="1"/>
</dbReference>
<dbReference type="GO" id="GO:0016887">
    <property type="term" value="F:ATP hydrolysis activity"/>
    <property type="evidence" value="ECO:0007669"/>
    <property type="project" value="InterPro"/>
</dbReference>
<organism evidence="14 15">
    <name type="scientific">Collinsella intestinalis</name>
    <dbReference type="NCBI Taxonomy" id="147207"/>
    <lineage>
        <taxon>Bacteria</taxon>
        <taxon>Bacillati</taxon>
        <taxon>Actinomycetota</taxon>
        <taxon>Coriobacteriia</taxon>
        <taxon>Coriobacteriales</taxon>
        <taxon>Coriobacteriaceae</taxon>
        <taxon>Collinsella</taxon>
    </lineage>
</organism>
<keyword evidence="3 11" id="KW-0812">Transmembrane</keyword>
<dbReference type="InterPro" id="IPR027417">
    <property type="entry name" value="P-loop_NTPase"/>
</dbReference>
<comment type="caution">
    <text evidence="14">The sequence shown here is derived from an EMBL/GenBank/DDBJ whole genome shotgun (WGS) entry which is preliminary data.</text>
</comment>
<keyword evidence="7 11" id="KW-0472">Membrane</keyword>
<evidence type="ECO:0000259" key="13">
    <source>
        <dbReference type="PROSITE" id="PS50929"/>
    </source>
</evidence>
<evidence type="ECO:0000256" key="6">
    <source>
        <dbReference type="ARBA" id="ARBA00022989"/>
    </source>
</evidence>
<dbReference type="RefSeq" id="WP_118272254.1">
    <property type="nucleotide sequence ID" value="NZ_QSJI01000007.1"/>
</dbReference>
<dbReference type="Pfam" id="PF00005">
    <property type="entry name" value="ABC_tran"/>
    <property type="match status" value="1"/>
</dbReference>
<name>A0A414FUV9_9ACTN</name>
<comment type="similarity">
    <text evidence="9">Belongs to the ABC transporter superfamily. Lipid exporter (TC 3.A.1.106) family.</text>
</comment>
<dbReference type="GO" id="GO:0005524">
    <property type="term" value="F:ATP binding"/>
    <property type="evidence" value="ECO:0007669"/>
    <property type="project" value="UniProtKB-KW"/>
</dbReference>
<evidence type="ECO:0000256" key="11">
    <source>
        <dbReference type="SAM" id="Phobius"/>
    </source>
</evidence>
<proteinExistence type="inferred from homology"/>
<sequence length="639" mass="70584">MSKPANNARARGSKPGTLKRLVKMLFSFYPVLLPLVMLGVVLCALINSIGSVFLQKALEVISTSWQTGDWAAARPQILGLVTTLAVIYIIGNLSSLFWNRYMGVVTQGSLMKLREKMFNHMQDLPIRYFDTNQRGDIMSHYTNDIDTLRQMISQSLPNLVMTVIVLTTVFSIMLYFSVWMCLVIVIGVLCMVALTKVLGSNSARFFIAQQRELGVVEGHIEEVMGGQKVVKAFCHEAAAEADFDERNERLFEVSQKANMFANILMPVLMNLGNLIYVMVALAGGVFLALGVPNLSISGLPLSIAVVVPFLNMTKQFCGQIGQISQQINAVVMGLAGAERIFALLDEEPETDEGYVTLVNAQVNPDTWEIEEADHHTGLWAWKHPHRADGTVTYVPLRGDVQMDDVDFGYTPDHEVLHGVSVYAKPGQKVAFVGATGAGKTTITNLINRFYDIADGKIRYDGINVNKIRKADLRRSLGVVLQDVNLFTGTVMDNIRYGSLEATDEECIHAAELAGADDFIRRLPEGYDTMLTGNGSQLSQGQRQLISIARAAVADPPAMILDEATSSIDTRTEAVVQRGMDALMQGRTTFVIAHRLSTVRNSDVIICLDHGRVIERGTHDELIAKRGYYYQLYTGAFELE</sequence>
<dbReference type="InterPro" id="IPR017871">
    <property type="entry name" value="ABC_transporter-like_CS"/>
</dbReference>
<reference evidence="14 15" key="1">
    <citation type="submission" date="2018-08" db="EMBL/GenBank/DDBJ databases">
        <title>A genome reference for cultivated species of the human gut microbiota.</title>
        <authorList>
            <person name="Zou Y."/>
            <person name="Xue W."/>
            <person name="Luo G."/>
        </authorList>
    </citation>
    <scope>NUCLEOTIDE SEQUENCE [LARGE SCALE GENOMIC DNA]</scope>
    <source>
        <strain evidence="14 15">AM30-5LB</strain>
    </source>
</reference>
<dbReference type="PANTHER" id="PTHR24221">
    <property type="entry name" value="ATP-BINDING CASSETTE SUB-FAMILY B"/>
    <property type="match status" value="1"/>
</dbReference>
<evidence type="ECO:0000256" key="7">
    <source>
        <dbReference type="ARBA" id="ARBA00023136"/>
    </source>
</evidence>
<evidence type="ECO:0000256" key="4">
    <source>
        <dbReference type="ARBA" id="ARBA00022741"/>
    </source>
</evidence>
<dbReference type="AlphaFoldDB" id="A0A414FUV9"/>
<dbReference type="CDD" id="cd18547">
    <property type="entry name" value="ABC_6TM_Tm288_like"/>
    <property type="match status" value="1"/>
</dbReference>
<dbReference type="Proteomes" id="UP000286050">
    <property type="component" value="Unassembled WGS sequence"/>
</dbReference>
<evidence type="ECO:0000256" key="5">
    <source>
        <dbReference type="ARBA" id="ARBA00022840"/>
    </source>
</evidence>
<protein>
    <recommendedName>
        <fullName evidence="10">Fatty acid ABC transporter ATP-binding/permease protein</fullName>
    </recommendedName>
</protein>
<evidence type="ECO:0000256" key="9">
    <source>
        <dbReference type="ARBA" id="ARBA00061644"/>
    </source>
</evidence>
<dbReference type="InterPro" id="IPR003593">
    <property type="entry name" value="AAA+_ATPase"/>
</dbReference>
<evidence type="ECO:0000313" key="14">
    <source>
        <dbReference type="EMBL" id="RHD54819.1"/>
    </source>
</evidence>
<dbReference type="Gene3D" id="3.40.50.300">
    <property type="entry name" value="P-loop containing nucleotide triphosphate hydrolases"/>
    <property type="match status" value="1"/>
</dbReference>
<dbReference type="SUPFAM" id="SSF90123">
    <property type="entry name" value="ABC transporter transmembrane region"/>
    <property type="match status" value="1"/>
</dbReference>
<evidence type="ECO:0000256" key="2">
    <source>
        <dbReference type="ARBA" id="ARBA00022448"/>
    </source>
</evidence>
<dbReference type="PROSITE" id="PS00211">
    <property type="entry name" value="ABC_TRANSPORTER_1"/>
    <property type="match status" value="1"/>
</dbReference>
<evidence type="ECO:0000259" key="12">
    <source>
        <dbReference type="PROSITE" id="PS50893"/>
    </source>
</evidence>
<evidence type="ECO:0000256" key="8">
    <source>
        <dbReference type="ARBA" id="ARBA00055053"/>
    </source>
</evidence>
<dbReference type="PROSITE" id="PS50893">
    <property type="entry name" value="ABC_TRANSPORTER_2"/>
    <property type="match status" value="1"/>
</dbReference>
<evidence type="ECO:0000256" key="1">
    <source>
        <dbReference type="ARBA" id="ARBA00004651"/>
    </source>
</evidence>
<dbReference type="PROSITE" id="PS50929">
    <property type="entry name" value="ABC_TM1F"/>
    <property type="match status" value="1"/>
</dbReference>